<sequence length="218" mass="22068">MIRPVDFPLPPASPGLAQWSSRGARSARRAVNAGGRPDGALRPVPPPRRPLPSPRLAALPSVAVLPARRTAPRTSDVPLDRPVDPGLRHGRRGAERGSLAAGSGRPADRILRGLDAPAGALGSALSARAAARGRGTTGGPAVPADAPGARPDLPRGTRAVSGTGTRRGIVGGGPERFTWGDSARTVRGGLAAVAMGARPPRSSRPVAAPSVSTRTAAR</sequence>
<organism evidence="2 3">
    <name type="scientific">Marinactinospora thermotolerans DSM 45154</name>
    <dbReference type="NCBI Taxonomy" id="1122192"/>
    <lineage>
        <taxon>Bacteria</taxon>
        <taxon>Bacillati</taxon>
        <taxon>Actinomycetota</taxon>
        <taxon>Actinomycetes</taxon>
        <taxon>Streptosporangiales</taxon>
        <taxon>Nocardiopsidaceae</taxon>
        <taxon>Marinactinospora</taxon>
    </lineage>
</organism>
<evidence type="ECO:0000256" key="1">
    <source>
        <dbReference type="SAM" id="MobiDB-lite"/>
    </source>
</evidence>
<dbReference type="EMBL" id="FUWS01000005">
    <property type="protein sequence ID" value="SKA05935.1"/>
    <property type="molecule type" value="Genomic_DNA"/>
</dbReference>
<dbReference type="AlphaFoldDB" id="A0A1T4QQG2"/>
<name>A0A1T4QQG2_9ACTN</name>
<feature type="compositionally biased region" description="Low complexity" evidence="1">
    <location>
        <begin position="54"/>
        <end position="68"/>
    </location>
</feature>
<feature type="compositionally biased region" description="Low complexity" evidence="1">
    <location>
        <begin position="123"/>
        <end position="151"/>
    </location>
</feature>
<accession>A0A1T4QQG2</accession>
<feature type="compositionally biased region" description="Low complexity" evidence="1">
    <location>
        <begin position="20"/>
        <end position="35"/>
    </location>
</feature>
<dbReference type="Proteomes" id="UP000190637">
    <property type="component" value="Unassembled WGS sequence"/>
</dbReference>
<evidence type="ECO:0000313" key="2">
    <source>
        <dbReference type="EMBL" id="SKA05935.1"/>
    </source>
</evidence>
<feature type="region of interest" description="Disordered" evidence="1">
    <location>
        <begin position="194"/>
        <end position="218"/>
    </location>
</feature>
<reference evidence="2 3" key="1">
    <citation type="submission" date="2017-02" db="EMBL/GenBank/DDBJ databases">
        <authorList>
            <person name="Peterson S.W."/>
        </authorList>
    </citation>
    <scope>NUCLEOTIDE SEQUENCE [LARGE SCALE GENOMIC DNA]</scope>
    <source>
        <strain evidence="2 3">DSM 45154</strain>
    </source>
</reference>
<dbReference type="STRING" id="1122192.SAMN02745673_02365"/>
<evidence type="ECO:0000313" key="3">
    <source>
        <dbReference type="Proteomes" id="UP000190637"/>
    </source>
</evidence>
<proteinExistence type="predicted"/>
<feature type="region of interest" description="Disordered" evidence="1">
    <location>
        <begin position="1"/>
        <end position="110"/>
    </location>
</feature>
<gene>
    <name evidence="2" type="ORF">SAMN02745673_02365</name>
</gene>
<feature type="region of interest" description="Disordered" evidence="1">
    <location>
        <begin position="123"/>
        <end position="182"/>
    </location>
</feature>
<protein>
    <submittedName>
        <fullName evidence="2">Uncharacterized protein</fullName>
    </submittedName>
</protein>
<keyword evidence="3" id="KW-1185">Reference proteome</keyword>
<feature type="compositionally biased region" description="Pro residues" evidence="1">
    <location>
        <begin position="43"/>
        <end position="53"/>
    </location>
</feature>
<feature type="compositionally biased region" description="Basic and acidic residues" evidence="1">
    <location>
        <begin position="78"/>
        <end position="95"/>
    </location>
</feature>
<feature type="compositionally biased region" description="Low complexity" evidence="1">
    <location>
        <begin position="197"/>
        <end position="212"/>
    </location>
</feature>